<accession>A0A371DDT0</accession>
<reference evidence="1 2" key="1">
    <citation type="journal article" date="2018" name="Biotechnol. Biofuels">
        <title>Integrative visual omics of the white-rot fungus Polyporus brumalis exposes the biotechnological potential of its oxidative enzymes for delignifying raw plant biomass.</title>
        <authorList>
            <person name="Miyauchi S."/>
            <person name="Rancon A."/>
            <person name="Drula E."/>
            <person name="Hage H."/>
            <person name="Chaduli D."/>
            <person name="Favel A."/>
            <person name="Grisel S."/>
            <person name="Henrissat B."/>
            <person name="Herpoel-Gimbert I."/>
            <person name="Ruiz-Duenas F.J."/>
            <person name="Chevret D."/>
            <person name="Hainaut M."/>
            <person name="Lin J."/>
            <person name="Wang M."/>
            <person name="Pangilinan J."/>
            <person name="Lipzen A."/>
            <person name="Lesage-Meessen L."/>
            <person name="Navarro D."/>
            <person name="Riley R."/>
            <person name="Grigoriev I.V."/>
            <person name="Zhou S."/>
            <person name="Raouche S."/>
            <person name="Rosso M.N."/>
        </authorList>
    </citation>
    <scope>NUCLEOTIDE SEQUENCE [LARGE SCALE GENOMIC DNA]</scope>
    <source>
        <strain evidence="1 2">BRFM 1820</strain>
    </source>
</reference>
<dbReference type="OrthoDB" id="3267359at2759"/>
<evidence type="ECO:0000313" key="2">
    <source>
        <dbReference type="Proteomes" id="UP000256964"/>
    </source>
</evidence>
<evidence type="ECO:0000313" key="1">
    <source>
        <dbReference type="EMBL" id="RDX50670.1"/>
    </source>
</evidence>
<gene>
    <name evidence="1" type="ORF">OH76DRAFT_1348475</name>
</gene>
<dbReference type="EMBL" id="KZ857398">
    <property type="protein sequence ID" value="RDX50670.1"/>
    <property type="molecule type" value="Genomic_DNA"/>
</dbReference>
<dbReference type="STRING" id="139420.A0A371DDT0"/>
<keyword evidence="2" id="KW-1185">Reference proteome</keyword>
<dbReference type="AlphaFoldDB" id="A0A371DDT0"/>
<feature type="non-terminal residue" evidence="1">
    <location>
        <position position="1"/>
    </location>
</feature>
<organism evidence="1 2">
    <name type="scientific">Lentinus brumalis</name>
    <dbReference type="NCBI Taxonomy" id="2498619"/>
    <lineage>
        <taxon>Eukaryota</taxon>
        <taxon>Fungi</taxon>
        <taxon>Dikarya</taxon>
        <taxon>Basidiomycota</taxon>
        <taxon>Agaricomycotina</taxon>
        <taxon>Agaricomycetes</taxon>
        <taxon>Polyporales</taxon>
        <taxon>Polyporaceae</taxon>
        <taxon>Lentinus</taxon>
    </lineage>
</organism>
<name>A0A371DDT0_9APHY</name>
<dbReference type="Proteomes" id="UP000256964">
    <property type="component" value="Unassembled WGS sequence"/>
</dbReference>
<protein>
    <submittedName>
        <fullName evidence="1">Uncharacterized protein</fullName>
    </submittedName>
</protein>
<sequence>MQKSRLTTEPRKISKWNAYVSKEMKKFNEGLSGDAQERECVSDGYIKILSEQWRKMTEEERDEAVADIIIDLEERRENRRIAIPNEASAAFNDTRATLALVQRELEYLHGRTDTDVLFIAVRSKLDYYNQPYVFYSNDRVAEFWETLGKKNLPDLALAMEGYCISGMDGLAKNHRDELLEAKQRVAALILRKLRETSTRGEIARMYYVNFEEHITLKYGIILVHWPLQKFAAPGSFSSILLLNMLESGFEKGTTRFESLSDAEWTAW</sequence>
<proteinExistence type="predicted"/>